<dbReference type="SUPFAM" id="SSF46689">
    <property type="entry name" value="Homeodomain-like"/>
    <property type="match status" value="1"/>
</dbReference>
<dbReference type="PRINTS" id="PR00455">
    <property type="entry name" value="HTHTETR"/>
</dbReference>
<proteinExistence type="predicted"/>
<dbReference type="Proteomes" id="UP000183376">
    <property type="component" value="Chromosome I"/>
</dbReference>
<accession>A0A1G9S1S7</accession>
<protein>
    <submittedName>
        <fullName evidence="7">Transcriptional repressor</fullName>
    </submittedName>
</protein>
<dbReference type="Gene3D" id="1.10.357.10">
    <property type="entry name" value="Tetracycline Repressor, domain 2"/>
    <property type="match status" value="1"/>
</dbReference>
<dbReference type="EMBL" id="LT629701">
    <property type="protein sequence ID" value="SDM29433.1"/>
    <property type="molecule type" value="Genomic_DNA"/>
</dbReference>
<evidence type="ECO:0000313" key="7">
    <source>
        <dbReference type="EMBL" id="SDM29433.1"/>
    </source>
</evidence>
<dbReference type="InterPro" id="IPR039538">
    <property type="entry name" value="BetI_C"/>
</dbReference>
<feature type="DNA-binding region" description="H-T-H motif" evidence="5">
    <location>
        <begin position="33"/>
        <end position="52"/>
    </location>
</feature>
<dbReference type="Pfam" id="PF13977">
    <property type="entry name" value="TetR_C_6"/>
    <property type="match status" value="1"/>
</dbReference>
<dbReference type="PANTHER" id="PTHR30055">
    <property type="entry name" value="HTH-TYPE TRANSCRIPTIONAL REGULATOR RUTR"/>
    <property type="match status" value="1"/>
</dbReference>
<sequence length="201" mass="21912">MTGKRAENRRRNTAALVGAARRLFTEHGYEAVGIEAVAEAAGLTTGAIYSIFGAKHGLLLAVLDDLFDRLSTAVRPLEQDTELTAEQVLEGYAGACRDVLLSLDGQRVLRLELETMALTMRDARMRERVAERDLTRTEDVVHLLTGRRAGSVVLDEPQARQLASALIALMRGLAQQQVLKPDSVDERVWTASAVALAPAFC</sequence>
<organism evidence="7 8">
    <name type="scientific">Allokutzneria albata</name>
    <name type="common">Kibdelosporangium albatum</name>
    <dbReference type="NCBI Taxonomy" id="211114"/>
    <lineage>
        <taxon>Bacteria</taxon>
        <taxon>Bacillati</taxon>
        <taxon>Actinomycetota</taxon>
        <taxon>Actinomycetes</taxon>
        <taxon>Pseudonocardiales</taxon>
        <taxon>Pseudonocardiaceae</taxon>
        <taxon>Allokutzneria</taxon>
    </lineage>
</organism>
<evidence type="ECO:0000256" key="1">
    <source>
        <dbReference type="ARBA" id="ARBA00022491"/>
    </source>
</evidence>
<evidence type="ECO:0000256" key="2">
    <source>
        <dbReference type="ARBA" id="ARBA00023015"/>
    </source>
</evidence>
<evidence type="ECO:0000256" key="5">
    <source>
        <dbReference type="PROSITE-ProRule" id="PRU00335"/>
    </source>
</evidence>
<dbReference type="GO" id="GO:0003700">
    <property type="term" value="F:DNA-binding transcription factor activity"/>
    <property type="evidence" value="ECO:0007669"/>
    <property type="project" value="TreeGrafter"/>
</dbReference>
<evidence type="ECO:0000256" key="4">
    <source>
        <dbReference type="ARBA" id="ARBA00023163"/>
    </source>
</evidence>
<dbReference type="RefSeq" id="WP_030433745.1">
    <property type="nucleotide sequence ID" value="NZ_JOEF01000054.1"/>
</dbReference>
<feature type="domain" description="HTH tetR-type" evidence="6">
    <location>
        <begin position="10"/>
        <end position="70"/>
    </location>
</feature>
<dbReference type="OrthoDB" id="4709966at2"/>
<evidence type="ECO:0000313" key="8">
    <source>
        <dbReference type="Proteomes" id="UP000183376"/>
    </source>
</evidence>
<keyword evidence="4" id="KW-0804">Transcription</keyword>
<dbReference type="InterPro" id="IPR036271">
    <property type="entry name" value="Tet_transcr_reg_TetR-rel_C_sf"/>
</dbReference>
<dbReference type="PROSITE" id="PS50977">
    <property type="entry name" value="HTH_TETR_2"/>
    <property type="match status" value="1"/>
</dbReference>
<dbReference type="STRING" id="211114.SAMN04489726_0835"/>
<reference evidence="7 8" key="1">
    <citation type="submission" date="2016-10" db="EMBL/GenBank/DDBJ databases">
        <authorList>
            <person name="de Groot N.N."/>
        </authorList>
    </citation>
    <scope>NUCLEOTIDE SEQUENCE [LARGE SCALE GENOMIC DNA]</scope>
    <source>
        <strain evidence="7 8">DSM 44149</strain>
    </source>
</reference>
<evidence type="ECO:0000259" key="6">
    <source>
        <dbReference type="PROSITE" id="PS50977"/>
    </source>
</evidence>
<keyword evidence="1" id="KW-0678">Repressor</keyword>
<keyword evidence="2" id="KW-0805">Transcription regulation</keyword>
<name>A0A1G9S1S7_ALLAB</name>
<dbReference type="SUPFAM" id="SSF48498">
    <property type="entry name" value="Tetracyclin repressor-like, C-terminal domain"/>
    <property type="match status" value="1"/>
</dbReference>
<dbReference type="AlphaFoldDB" id="A0A1G9S1S7"/>
<gene>
    <name evidence="7" type="ORF">SAMN04489726_0835</name>
</gene>
<keyword evidence="3 5" id="KW-0238">DNA-binding</keyword>
<dbReference type="PANTHER" id="PTHR30055:SF234">
    <property type="entry name" value="HTH-TYPE TRANSCRIPTIONAL REGULATOR BETI"/>
    <property type="match status" value="1"/>
</dbReference>
<dbReference type="InterPro" id="IPR009057">
    <property type="entry name" value="Homeodomain-like_sf"/>
</dbReference>
<dbReference type="eggNOG" id="COG1309">
    <property type="taxonomic scope" value="Bacteria"/>
</dbReference>
<evidence type="ECO:0000256" key="3">
    <source>
        <dbReference type="ARBA" id="ARBA00023125"/>
    </source>
</evidence>
<dbReference type="InterPro" id="IPR050109">
    <property type="entry name" value="HTH-type_TetR-like_transc_reg"/>
</dbReference>
<keyword evidence="8" id="KW-1185">Reference proteome</keyword>
<dbReference type="Pfam" id="PF00440">
    <property type="entry name" value="TetR_N"/>
    <property type="match status" value="1"/>
</dbReference>
<dbReference type="GO" id="GO:0000976">
    <property type="term" value="F:transcription cis-regulatory region binding"/>
    <property type="evidence" value="ECO:0007669"/>
    <property type="project" value="TreeGrafter"/>
</dbReference>
<dbReference type="InterPro" id="IPR001647">
    <property type="entry name" value="HTH_TetR"/>
</dbReference>